<dbReference type="InterPro" id="IPR001173">
    <property type="entry name" value="Glyco_trans_2-like"/>
</dbReference>
<dbReference type="PANTHER" id="PTHR43179">
    <property type="entry name" value="RHAMNOSYLTRANSFERASE WBBL"/>
    <property type="match status" value="1"/>
</dbReference>
<dbReference type="Gene3D" id="3.90.550.10">
    <property type="entry name" value="Spore Coat Polysaccharide Biosynthesis Protein SpsA, Chain A"/>
    <property type="match status" value="1"/>
</dbReference>
<evidence type="ECO:0000313" key="4">
    <source>
        <dbReference type="Proteomes" id="UP000648801"/>
    </source>
</evidence>
<keyword evidence="3" id="KW-0808">Transferase</keyword>
<dbReference type="RefSeq" id="WP_188758125.1">
    <property type="nucleotide sequence ID" value="NZ_BMJB01000001.1"/>
</dbReference>
<dbReference type="Pfam" id="PF00535">
    <property type="entry name" value="Glycos_transf_2"/>
    <property type="match status" value="1"/>
</dbReference>
<dbReference type="InterPro" id="IPR029044">
    <property type="entry name" value="Nucleotide-diphossugar_trans"/>
</dbReference>
<feature type="transmembrane region" description="Helical" evidence="1">
    <location>
        <begin position="264"/>
        <end position="286"/>
    </location>
</feature>
<evidence type="ECO:0000313" key="3">
    <source>
        <dbReference type="EMBL" id="GGA59948.1"/>
    </source>
</evidence>
<dbReference type="CDD" id="cd04186">
    <property type="entry name" value="GT_2_like_c"/>
    <property type="match status" value="1"/>
</dbReference>
<dbReference type="PANTHER" id="PTHR43179:SF7">
    <property type="entry name" value="RHAMNOSYLTRANSFERASE WBBL"/>
    <property type="match status" value="1"/>
</dbReference>
<keyword evidence="4" id="KW-1185">Reference proteome</keyword>
<sequence>MADLSIIIVNWNSLEFLKNCIASIEATTHDVDYEIIVVDNDSPERGCHELRVRFPDVKLIVLERNIGFGAANNVGAAQARGRDLLFLNPDTLVTENALSRMMAVLDAQEEVGAVGCRLLNGDGTLQTSCVQSFPTILNQLLAFDWLKCHWPRLPLFGIRALYTNEGRGVYEVDVVSGACIMLKRKAFEQGGGFHRDYFMYAEEVDLCYRVRNAGMNVQYVGDAQVIHFGGQSTKKKEDGFSDILMRDSVFKFLRRSRGNPYARLYRIALFLSATVRMVVLVVVFPFSAIPNRFIRRDAVKRAFKKWSNIARWSLALANRTLGAATGSGLDFAGNTRIFDSGPGSQENA</sequence>
<comment type="caution">
    <text evidence="3">The sequence shown here is derived from an EMBL/GenBank/DDBJ whole genome shotgun (WGS) entry which is preliminary data.</text>
</comment>
<evidence type="ECO:0000259" key="2">
    <source>
        <dbReference type="Pfam" id="PF00535"/>
    </source>
</evidence>
<accession>A0A916RKC5</accession>
<dbReference type="Proteomes" id="UP000648801">
    <property type="component" value="Unassembled WGS sequence"/>
</dbReference>
<dbReference type="SUPFAM" id="SSF53448">
    <property type="entry name" value="Nucleotide-diphospho-sugar transferases"/>
    <property type="match status" value="1"/>
</dbReference>
<protein>
    <submittedName>
        <fullName evidence="3">Glycosyl transferase</fullName>
    </submittedName>
</protein>
<keyword evidence="1" id="KW-1133">Transmembrane helix</keyword>
<dbReference type="GO" id="GO:0016740">
    <property type="term" value="F:transferase activity"/>
    <property type="evidence" value="ECO:0007669"/>
    <property type="project" value="UniProtKB-KW"/>
</dbReference>
<name>A0A916RKC5_9BACT</name>
<reference evidence="3" key="2">
    <citation type="submission" date="2020-09" db="EMBL/GenBank/DDBJ databases">
        <authorList>
            <person name="Sun Q."/>
            <person name="Zhou Y."/>
        </authorList>
    </citation>
    <scope>NUCLEOTIDE SEQUENCE</scope>
    <source>
        <strain evidence="3">CGMCC 1.15447</strain>
    </source>
</reference>
<feature type="domain" description="Glycosyltransferase 2-like" evidence="2">
    <location>
        <begin position="5"/>
        <end position="189"/>
    </location>
</feature>
<reference evidence="3" key="1">
    <citation type="journal article" date="2014" name="Int. J. Syst. Evol. Microbiol.">
        <title>Complete genome sequence of Corynebacterium casei LMG S-19264T (=DSM 44701T), isolated from a smear-ripened cheese.</title>
        <authorList>
            <consortium name="US DOE Joint Genome Institute (JGI-PGF)"/>
            <person name="Walter F."/>
            <person name="Albersmeier A."/>
            <person name="Kalinowski J."/>
            <person name="Ruckert C."/>
        </authorList>
    </citation>
    <scope>NUCLEOTIDE SEQUENCE</scope>
    <source>
        <strain evidence="3">CGMCC 1.15447</strain>
    </source>
</reference>
<gene>
    <name evidence="3" type="ORF">GCM10011507_09380</name>
</gene>
<dbReference type="EMBL" id="BMJB01000001">
    <property type="protein sequence ID" value="GGA59948.1"/>
    <property type="molecule type" value="Genomic_DNA"/>
</dbReference>
<keyword evidence="1" id="KW-0812">Transmembrane</keyword>
<keyword evidence="1" id="KW-0472">Membrane</keyword>
<organism evidence="3 4">
    <name type="scientific">Edaphobacter acidisoli</name>
    <dbReference type="NCBI Taxonomy" id="2040573"/>
    <lineage>
        <taxon>Bacteria</taxon>
        <taxon>Pseudomonadati</taxon>
        <taxon>Acidobacteriota</taxon>
        <taxon>Terriglobia</taxon>
        <taxon>Terriglobales</taxon>
        <taxon>Acidobacteriaceae</taxon>
        <taxon>Edaphobacter</taxon>
    </lineage>
</organism>
<evidence type="ECO:0000256" key="1">
    <source>
        <dbReference type="SAM" id="Phobius"/>
    </source>
</evidence>
<dbReference type="AlphaFoldDB" id="A0A916RKC5"/>
<proteinExistence type="predicted"/>